<evidence type="ECO:0000313" key="4">
    <source>
        <dbReference type="Proteomes" id="UP000824083"/>
    </source>
</evidence>
<comment type="caution">
    <text evidence="3">The sequence shown here is derived from an EMBL/GenBank/DDBJ whole genome shotgun (WGS) entry which is preliminary data.</text>
</comment>
<dbReference type="AlphaFoldDB" id="A0A9D1IIV8"/>
<feature type="domain" description="Cas12f1-like TNB" evidence="2">
    <location>
        <begin position="71"/>
        <end position="134"/>
    </location>
</feature>
<feature type="non-terminal residue" evidence="3">
    <location>
        <position position="1"/>
    </location>
</feature>
<dbReference type="Pfam" id="PF07282">
    <property type="entry name" value="Cas12f1-like_TNB"/>
    <property type="match status" value="1"/>
</dbReference>
<organism evidence="3 4">
    <name type="scientific">Candidatus Aphodousia faecigallinarum</name>
    <dbReference type="NCBI Taxonomy" id="2840677"/>
    <lineage>
        <taxon>Bacteria</taxon>
        <taxon>Pseudomonadati</taxon>
        <taxon>Pseudomonadota</taxon>
        <taxon>Betaproteobacteria</taxon>
        <taxon>Burkholderiales</taxon>
        <taxon>Sutterellaceae</taxon>
        <taxon>Sutterellaceae incertae sedis</taxon>
        <taxon>Candidatus Aphodousia</taxon>
    </lineage>
</organism>
<dbReference type="Proteomes" id="UP000824083">
    <property type="component" value="Unassembled WGS sequence"/>
</dbReference>
<evidence type="ECO:0000313" key="3">
    <source>
        <dbReference type="EMBL" id="HIU36892.1"/>
    </source>
</evidence>
<dbReference type="InterPro" id="IPR010095">
    <property type="entry name" value="Cas12f1-like_TNB"/>
</dbReference>
<dbReference type="NCBIfam" id="NF040570">
    <property type="entry name" value="guided_TnpB"/>
    <property type="match status" value="1"/>
</dbReference>
<sequence length="147" mass="17158">NGSQSARQHLRKASGKERRHVTHVNHVVSKSIVKEAAKQKAKVIVLEDLTHIRERVRAGKRVRSRLHRWSFRELQQLIEYKAQRRGINVMYVDPRYTSQTCSACWQLGKRTKHRFVCPHCGLRAHSDLNASRNLQGLGYQLITQWLL</sequence>
<evidence type="ECO:0000256" key="1">
    <source>
        <dbReference type="ARBA" id="ARBA00023125"/>
    </source>
</evidence>
<protein>
    <submittedName>
        <fullName evidence="3">IS200/IS605 family accessory protein TnpB-related protein</fullName>
    </submittedName>
</protein>
<dbReference type="GO" id="GO:0003677">
    <property type="term" value="F:DNA binding"/>
    <property type="evidence" value="ECO:0007669"/>
    <property type="project" value="UniProtKB-KW"/>
</dbReference>
<accession>A0A9D1IIV8</accession>
<name>A0A9D1IIV8_9BURK</name>
<proteinExistence type="predicted"/>
<dbReference type="InterPro" id="IPR051399">
    <property type="entry name" value="RNA-guided_DNA_endo/Transpos"/>
</dbReference>
<dbReference type="PANTHER" id="PTHR30405:SF23">
    <property type="entry name" value="TRANSPOSASE-RELATED"/>
    <property type="match status" value="1"/>
</dbReference>
<gene>
    <name evidence="3" type="ORF">IAC56_01225</name>
</gene>
<keyword evidence="1" id="KW-0238">DNA-binding</keyword>
<reference evidence="3" key="2">
    <citation type="journal article" date="2021" name="PeerJ">
        <title>Extensive microbial diversity within the chicken gut microbiome revealed by metagenomics and culture.</title>
        <authorList>
            <person name="Gilroy R."/>
            <person name="Ravi A."/>
            <person name="Getino M."/>
            <person name="Pursley I."/>
            <person name="Horton D.L."/>
            <person name="Alikhan N.F."/>
            <person name="Baker D."/>
            <person name="Gharbi K."/>
            <person name="Hall N."/>
            <person name="Watson M."/>
            <person name="Adriaenssens E.M."/>
            <person name="Foster-Nyarko E."/>
            <person name="Jarju S."/>
            <person name="Secka A."/>
            <person name="Antonio M."/>
            <person name="Oren A."/>
            <person name="Chaudhuri R.R."/>
            <person name="La Ragione R."/>
            <person name="Hildebrand F."/>
            <person name="Pallen M.J."/>
        </authorList>
    </citation>
    <scope>NUCLEOTIDE SEQUENCE</scope>
    <source>
        <strain evidence="3">7463</strain>
    </source>
</reference>
<dbReference type="EMBL" id="DVMY01000026">
    <property type="protein sequence ID" value="HIU36892.1"/>
    <property type="molecule type" value="Genomic_DNA"/>
</dbReference>
<dbReference type="NCBIfam" id="TIGR01766">
    <property type="entry name" value="IS200/IS605 family accessory protein TnpB-like domain"/>
    <property type="match status" value="1"/>
</dbReference>
<dbReference type="PANTHER" id="PTHR30405">
    <property type="entry name" value="TRANSPOSASE"/>
    <property type="match status" value="1"/>
</dbReference>
<evidence type="ECO:0000259" key="2">
    <source>
        <dbReference type="Pfam" id="PF07282"/>
    </source>
</evidence>
<reference evidence="3" key="1">
    <citation type="submission" date="2020-10" db="EMBL/GenBank/DDBJ databases">
        <authorList>
            <person name="Gilroy R."/>
        </authorList>
    </citation>
    <scope>NUCLEOTIDE SEQUENCE</scope>
    <source>
        <strain evidence="3">7463</strain>
    </source>
</reference>